<keyword evidence="14" id="KW-1185">Reference proteome</keyword>
<name>A0A5C8UKL9_9MICO</name>
<reference evidence="13 14" key="1">
    <citation type="submission" date="2019-08" db="EMBL/GenBank/DDBJ databases">
        <title>Bacterial whole genome sequence for Glaciihabitans sp. CHu50b-6-2.</title>
        <authorList>
            <person name="Jin L."/>
        </authorList>
    </citation>
    <scope>NUCLEOTIDE SEQUENCE [LARGE SCALE GENOMIC DNA]</scope>
    <source>
        <strain evidence="13 14">CHu50b-6-2</strain>
    </source>
</reference>
<keyword evidence="4 7" id="KW-0560">Oxidoreductase</keyword>
<dbReference type="Pfam" id="PF03720">
    <property type="entry name" value="UDPG_MGDP_dh_C"/>
    <property type="match status" value="1"/>
</dbReference>
<dbReference type="Gene3D" id="3.40.50.720">
    <property type="entry name" value="NAD(P)-binding Rossmann-like Domain"/>
    <property type="match status" value="2"/>
</dbReference>
<dbReference type="GO" id="GO:0006065">
    <property type="term" value="P:UDP-glucuronate biosynthetic process"/>
    <property type="evidence" value="ECO:0007669"/>
    <property type="project" value="UniProtKB-UniPathway"/>
</dbReference>
<feature type="domain" description="UDP-glucose/GDP-mannose dehydrogenase C-terminal" evidence="12">
    <location>
        <begin position="365"/>
        <end position="463"/>
    </location>
</feature>
<feature type="binding site" evidence="9">
    <location>
        <begin position="301"/>
        <end position="305"/>
    </location>
    <ligand>
        <name>substrate</name>
    </ligand>
</feature>
<dbReference type="Pfam" id="PF03721">
    <property type="entry name" value="UDPG_MGDP_dh_N"/>
    <property type="match status" value="1"/>
</dbReference>
<feature type="active site" description="Nucleophile" evidence="8">
    <location>
        <position position="312"/>
    </location>
</feature>
<evidence type="ECO:0000256" key="6">
    <source>
        <dbReference type="ARBA" id="ARBA00047473"/>
    </source>
</evidence>
<comment type="pathway">
    <text evidence="1">Nucleotide-sugar biosynthesis; UDP-alpha-D-glucuronate biosynthesis; UDP-alpha-D-glucuronate from UDP-alpha-D-glucose: step 1/1.</text>
</comment>
<feature type="binding site" evidence="9">
    <location>
        <begin position="192"/>
        <end position="195"/>
    </location>
    <ligand>
        <name>substrate</name>
    </ligand>
</feature>
<dbReference type="InterPro" id="IPR028357">
    <property type="entry name" value="UDPglc_DH_bac"/>
</dbReference>
<dbReference type="AlphaFoldDB" id="A0A5C8UKL9"/>
<feature type="binding site" evidence="10">
    <location>
        <position position="379"/>
    </location>
    <ligand>
        <name>NAD(+)</name>
        <dbReference type="ChEBI" id="CHEBI:57540"/>
    </ligand>
</feature>
<dbReference type="EC" id="1.1.1.22" evidence="3 7"/>
<dbReference type="PANTHER" id="PTHR43750">
    <property type="entry name" value="UDP-GLUCOSE 6-DEHYDROGENASE TUAD"/>
    <property type="match status" value="1"/>
</dbReference>
<dbReference type="UniPathway" id="UPA00038">
    <property type="reaction ID" value="UER00491"/>
</dbReference>
<dbReference type="SUPFAM" id="SSF48179">
    <property type="entry name" value="6-phosphogluconate dehydrogenase C-terminal domain-like"/>
    <property type="match status" value="1"/>
</dbReference>
<comment type="similarity">
    <text evidence="2 7">Belongs to the UDP-glucose/GDP-mannose dehydrogenase family.</text>
</comment>
<comment type="catalytic activity">
    <reaction evidence="6 7">
        <text>UDP-alpha-D-glucose + 2 NAD(+) + H2O = UDP-alpha-D-glucuronate + 2 NADH + 3 H(+)</text>
        <dbReference type="Rhea" id="RHEA:23596"/>
        <dbReference type="ChEBI" id="CHEBI:15377"/>
        <dbReference type="ChEBI" id="CHEBI:15378"/>
        <dbReference type="ChEBI" id="CHEBI:57540"/>
        <dbReference type="ChEBI" id="CHEBI:57945"/>
        <dbReference type="ChEBI" id="CHEBI:58052"/>
        <dbReference type="ChEBI" id="CHEBI:58885"/>
        <dbReference type="EC" id="1.1.1.22"/>
    </reaction>
</comment>
<dbReference type="GO" id="GO:0003979">
    <property type="term" value="F:UDP-glucose 6-dehydrogenase activity"/>
    <property type="evidence" value="ECO:0007669"/>
    <property type="project" value="UniProtKB-EC"/>
</dbReference>
<feature type="binding site" evidence="9">
    <location>
        <position position="309"/>
    </location>
    <ligand>
        <name>substrate</name>
    </ligand>
</feature>
<dbReference type="NCBIfam" id="TIGR03026">
    <property type="entry name" value="NDP-sugDHase"/>
    <property type="match status" value="1"/>
</dbReference>
<evidence type="ECO:0000256" key="4">
    <source>
        <dbReference type="ARBA" id="ARBA00023002"/>
    </source>
</evidence>
<dbReference type="PIRSF" id="PIRSF500134">
    <property type="entry name" value="UDPglc_DH_bac"/>
    <property type="match status" value="1"/>
</dbReference>
<evidence type="ECO:0000259" key="12">
    <source>
        <dbReference type="SMART" id="SM00984"/>
    </source>
</evidence>
<dbReference type="EMBL" id="VRMG01000011">
    <property type="protein sequence ID" value="TXN28805.1"/>
    <property type="molecule type" value="Genomic_DNA"/>
</dbReference>
<feature type="binding site" evidence="10">
    <location>
        <position position="315"/>
    </location>
    <ligand>
        <name>NAD(+)</name>
        <dbReference type="ChEBI" id="CHEBI:57540"/>
    </ligand>
</feature>
<evidence type="ECO:0000256" key="2">
    <source>
        <dbReference type="ARBA" id="ARBA00006601"/>
    </source>
</evidence>
<dbReference type="InterPro" id="IPR014027">
    <property type="entry name" value="UDP-Glc/GDP-Man_DH_C"/>
</dbReference>
<evidence type="ECO:0000256" key="9">
    <source>
        <dbReference type="PIRSR" id="PIRSR500134-2"/>
    </source>
</evidence>
<dbReference type="GO" id="GO:0000271">
    <property type="term" value="P:polysaccharide biosynthetic process"/>
    <property type="evidence" value="ECO:0007669"/>
    <property type="project" value="InterPro"/>
</dbReference>
<evidence type="ECO:0000256" key="1">
    <source>
        <dbReference type="ARBA" id="ARBA00004701"/>
    </source>
</evidence>
<comment type="caution">
    <text evidence="13">The sequence shown here is derived from an EMBL/GenBank/DDBJ whole genome shotgun (WGS) entry which is preliminary data.</text>
</comment>
<accession>A0A5C8UKL9</accession>
<dbReference type="Gene3D" id="1.20.5.100">
    <property type="entry name" value="Cytochrome c1, transmembrane anchor, C-terminal"/>
    <property type="match status" value="1"/>
</dbReference>
<evidence type="ECO:0000256" key="11">
    <source>
        <dbReference type="SAM" id="MobiDB-lite"/>
    </source>
</evidence>
<dbReference type="SUPFAM" id="SSF51735">
    <property type="entry name" value="NAD(P)-binding Rossmann-fold domains"/>
    <property type="match status" value="1"/>
</dbReference>
<gene>
    <name evidence="13" type="ORF">FVP33_16585</name>
</gene>
<feature type="compositionally biased region" description="Basic and acidic residues" evidence="11">
    <location>
        <begin position="12"/>
        <end position="24"/>
    </location>
</feature>
<dbReference type="Proteomes" id="UP000321379">
    <property type="component" value="Unassembled WGS sequence"/>
</dbReference>
<evidence type="ECO:0000313" key="13">
    <source>
        <dbReference type="EMBL" id="TXN28805.1"/>
    </source>
</evidence>
<dbReference type="PANTHER" id="PTHR43750:SF3">
    <property type="entry name" value="UDP-GLUCOSE 6-DEHYDROGENASE TUAD"/>
    <property type="match status" value="1"/>
</dbReference>
<dbReference type="SMART" id="SM00984">
    <property type="entry name" value="UDPG_MGDP_dh_C"/>
    <property type="match status" value="1"/>
</dbReference>
<proteinExistence type="inferred from homology"/>
<dbReference type="InterPro" id="IPR036291">
    <property type="entry name" value="NAD(P)-bd_dom_sf"/>
</dbReference>
<evidence type="ECO:0000256" key="10">
    <source>
        <dbReference type="PIRSR" id="PIRSR500134-3"/>
    </source>
</evidence>
<sequence length="479" mass="50389">MPGPDEGQVPARLHDHGRCGERRATLPRVPEGNGGLRVKVAIIGTGYVGLVTGVGLASVGHSVTCLDMRESVVESLTAGIPPIFEQGLEELLAQLLESGSISFSLPDVDRLAEADIIMIAVGTPSRDGDIDLSQIRSAAELAGRAVAAADHPIAVVVKSTVVPGTTKGLVLDTIAASGADRESFGIGMNPEFLREGSALVDFNSPDRIVIGFEDDLARDRLRELYADFSCPKLEVNTQTAELTKYANNLYLALQISAANEIANVAARVGGIDPLDVVEGVLSDHRWSGGDGVAGAHPIAKYLIPGPGFGGSCFPKDVEAFREFGLTLELPMQMSSAILEVNGAQPGFSLDSMTEGLPPLDGKRVLVLGLSFKPQTDDVRETPALGMIRALRAAGATTLAHDPLAMDAYARIDGGEVEFVVDWRATVATVDAVLVVTPWADYRGIGDLLSGDQVLLDPRRSVDPAGLAAGVVYRSIGVKK</sequence>
<dbReference type="InterPro" id="IPR036220">
    <property type="entry name" value="UDP-Glc/GDP-Man_DH_C_sf"/>
</dbReference>
<dbReference type="InterPro" id="IPR017476">
    <property type="entry name" value="UDP-Glc/GDP-Man"/>
</dbReference>
<evidence type="ECO:0000313" key="14">
    <source>
        <dbReference type="Proteomes" id="UP000321379"/>
    </source>
</evidence>
<feature type="binding site" evidence="9">
    <location>
        <position position="244"/>
    </location>
    <ligand>
        <name>substrate</name>
    </ligand>
</feature>
<feature type="binding site" evidence="10">
    <location>
        <position position="195"/>
    </location>
    <ligand>
        <name>NAD(+)</name>
        <dbReference type="ChEBI" id="CHEBI:57540"/>
    </ligand>
</feature>
<dbReference type="GO" id="GO:0051287">
    <property type="term" value="F:NAD binding"/>
    <property type="evidence" value="ECO:0007669"/>
    <property type="project" value="InterPro"/>
</dbReference>
<feature type="binding site" evidence="10">
    <location>
        <position position="67"/>
    </location>
    <ligand>
        <name>NAD(+)</name>
        <dbReference type="ChEBI" id="CHEBI:57540"/>
    </ligand>
</feature>
<keyword evidence="5 7" id="KW-0520">NAD</keyword>
<feature type="region of interest" description="Disordered" evidence="11">
    <location>
        <begin position="1"/>
        <end position="25"/>
    </location>
</feature>
<feature type="binding site" evidence="10">
    <location>
        <position position="123"/>
    </location>
    <ligand>
        <name>NAD(+)</name>
        <dbReference type="ChEBI" id="CHEBI:57540"/>
    </ligand>
</feature>
<evidence type="ECO:0000256" key="8">
    <source>
        <dbReference type="PIRSR" id="PIRSR500134-1"/>
    </source>
</evidence>
<dbReference type="SUPFAM" id="SSF52413">
    <property type="entry name" value="UDP-glucose/GDP-mannose dehydrogenase C-terminal domain"/>
    <property type="match status" value="1"/>
</dbReference>
<feature type="binding site" evidence="10">
    <location>
        <position position="160"/>
    </location>
    <ligand>
        <name>NAD(+)</name>
        <dbReference type="ChEBI" id="CHEBI:57540"/>
    </ligand>
</feature>
<evidence type="ECO:0000256" key="5">
    <source>
        <dbReference type="ARBA" id="ARBA00023027"/>
    </source>
</evidence>
<organism evidence="13 14">
    <name type="scientific">Lacisediminihabitans profunda</name>
    <dbReference type="NCBI Taxonomy" id="2594790"/>
    <lineage>
        <taxon>Bacteria</taxon>
        <taxon>Bacillati</taxon>
        <taxon>Actinomycetota</taxon>
        <taxon>Actinomycetes</taxon>
        <taxon>Micrococcales</taxon>
        <taxon>Microbacteriaceae</taxon>
        <taxon>Lacisediminihabitans</taxon>
    </lineage>
</organism>
<dbReference type="InterPro" id="IPR001732">
    <property type="entry name" value="UDP-Glc/GDP-Man_DH_N"/>
</dbReference>
<evidence type="ECO:0000256" key="3">
    <source>
        <dbReference type="ARBA" id="ARBA00012954"/>
    </source>
</evidence>
<protein>
    <recommendedName>
        <fullName evidence="3 7">UDP-glucose 6-dehydrogenase</fullName>
        <ecNumber evidence="3 7">1.1.1.22</ecNumber>
    </recommendedName>
</protein>
<dbReference type="InterPro" id="IPR008927">
    <property type="entry name" value="6-PGluconate_DH-like_C_sf"/>
</dbReference>
<feature type="binding site" evidence="9">
    <location>
        <position position="372"/>
    </location>
    <ligand>
        <name>substrate</name>
    </ligand>
</feature>
<evidence type="ECO:0000256" key="7">
    <source>
        <dbReference type="PIRNR" id="PIRNR000124"/>
    </source>
</evidence>
<dbReference type="PIRSF" id="PIRSF000124">
    <property type="entry name" value="UDPglc_GDPman_dh"/>
    <property type="match status" value="1"/>
</dbReference>
<dbReference type="InterPro" id="IPR014026">
    <property type="entry name" value="UDP-Glc/GDP-Man_DH_dimer"/>
</dbReference>
<dbReference type="Pfam" id="PF00984">
    <property type="entry name" value="UDPG_MGDP_dh"/>
    <property type="match status" value="1"/>
</dbReference>